<evidence type="ECO:0000313" key="4">
    <source>
        <dbReference type="Proteomes" id="UP000674143"/>
    </source>
</evidence>
<reference evidence="3 4" key="1">
    <citation type="submission" date="2021-02" db="EMBL/GenBank/DDBJ databases">
        <title>Leishmania (Mundinia) orientalis Genome sequencing and assembly.</title>
        <authorList>
            <person name="Almutairi H."/>
            <person name="Gatherer D."/>
        </authorList>
    </citation>
    <scope>NUCLEOTIDE SEQUENCE [LARGE SCALE GENOMIC DNA]</scope>
    <source>
        <strain evidence="3">LSCM4</strain>
    </source>
</reference>
<dbReference type="InterPro" id="IPR036865">
    <property type="entry name" value="CRAL-TRIO_dom_sf"/>
</dbReference>
<protein>
    <recommendedName>
        <fullName evidence="2">CRAL-TRIO domain-containing protein</fullName>
    </recommendedName>
</protein>
<evidence type="ECO:0000313" key="3">
    <source>
        <dbReference type="EMBL" id="KAG5479262.1"/>
    </source>
</evidence>
<evidence type="ECO:0000256" key="1">
    <source>
        <dbReference type="SAM" id="MobiDB-lite"/>
    </source>
</evidence>
<dbReference type="GO" id="GO:0140284">
    <property type="term" value="C:endoplasmic reticulum-endosome membrane contact site"/>
    <property type="evidence" value="ECO:0007669"/>
    <property type="project" value="TreeGrafter"/>
</dbReference>
<feature type="region of interest" description="Disordered" evidence="1">
    <location>
        <begin position="429"/>
        <end position="487"/>
    </location>
</feature>
<dbReference type="CDD" id="cd00170">
    <property type="entry name" value="SEC14"/>
    <property type="match status" value="1"/>
</dbReference>
<dbReference type="KEGG" id="loi:92357830"/>
<dbReference type="EMBL" id="JAFHLR010000022">
    <property type="protein sequence ID" value="KAG5479262.1"/>
    <property type="molecule type" value="Genomic_DNA"/>
</dbReference>
<dbReference type="Pfam" id="PF00650">
    <property type="entry name" value="CRAL_TRIO"/>
    <property type="match status" value="1"/>
</dbReference>
<dbReference type="RefSeq" id="XP_067063355.1">
    <property type="nucleotide sequence ID" value="XM_067203896.1"/>
</dbReference>
<dbReference type="PANTHER" id="PTHR46384:SF1">
    <property type="entry name" value="MOTILE SPERM DOMAIN-CONTAINING PROTEIN 2"/>
    <property type="match status" value="1"/>
</dbReference>
<feature type="domain" description="CRAL-TRIO" evidence="2">
    <location>
        <begin position="110"/>
        <end position="323"/>
    </location>
</feature>
<dbReference type="Gene3D" id="3.40.525.10">
    <property type="entry name" value="CRAL-TRIO lipid binding domain"/>
    <property type="match status" value="1"/>
</dbReference>
<dbReference type="PROSITE" id="PS50191">
    <property type="entry name" value="CRAL_TRIO"/>
    <property type="match status" value="1"/>
</dbReference>
<proteinExistence type="predicted"/>
<sequence>MSAEQQRVKRIRREAAVLAETKQVLGFPVTGATSSSFSAPPAAPAVAALKSPEEEAVAWELYNTYGVSMTAVNGYLLRFLRSKHLSVQSALAKLRRRRAFERTLPTISVTPTTVAALRSGAFQVLDHDLEGRPVLYFNASAFTPPAVDIDEAQRLFVILLEFMQAQCLLKNNEDAAELQRRRQPHADATAAASSFPHGGRESNGGTSAVAQAAPDADKEALSHLQQFTLLINEEGAPWVTHASFLKNCSTFFSMLPKYYPLMLGAVLVLGASFEVRTAIKACFGSGPEEVRDAVQMIERADLVRYVDARSIPVELGGLKQVDSSAMNFSEAVLRHWFFLTSRMEEERVSSGSVCDAAVPAAISAAGATNGHRDGAGGVDTSHSPPRPLYVPPPPLGTTQRRISHQRHAIELQHLSSSCCCVGGAIAGPGSPAPRPPNKCSGSSLTVNRRHPAMSPAATASGAATVGTPRGMHSSQKDAAASMGSSGAERAEYVTDDGICSALSGADDRDNDAENEDAGADMHTATNSVVPTCLLHTAASSLAGSMTVDGEVPLSVFSASHHRHRLAASMYSAASATLSREETAYFSDHPEDAITALRQERQRRQRAEQALQFRELGVVLDMRNASMIERELASMHQDLNVLVAEILVKAEAARKRQKTPPTLNQLLDLTLTAFENVTRTPQRVPAMALAEPVQRDAASSSCCSFM</sequence>
<dbReference type="PANTHER" id="PTHR46384">
    <property type="entry name" value="MOTILE SPERM DOMAIN-CONTAINING PROTEIN 2"/>
    <property type="match status" value="1"/>
</dbReference>
<feature type="region of interest" description="Disordered" evidence="1">
    <location>
        <begin position="367"/>
        <end position="392"/>
    </location>
</feature>
<dbReference type="SUPFAM" id="SSF52087">
    <property type="entry name" value="CRAL/TRIO domain"/>
    <property type="match status" value="1"/>
</dbReference>
<dbReference type="Proteomes" id="UP000674143">
    <property type="component" value="Chromosome 22"/>
</dbReference>
<dbReference type="GeneID" id="92357830"/>
<dbReference type="InterPro" id="IPR053012">
    <property type="entry name" value="ER-organelle_contact"/>
</dbReference>
<evidence type="ECO:0000259" key="2">
    <source>
        <dbReference type="PROSITE" id="PS50191"/>
    </source>
</evidence>
<comment type="caution">
    <text evidence="3">The sequence shown here is derived from an EMBL/GenBank/DDBJ whole genome shotgun (WGS) entry which is preliminary data.</text>
</comment>
<dbReference type="InterPro" id="IPR001251">
    <property type="entry name" value="CRAL-TRIO_dom"/>
</dbReference>
<name>A0A836GC56_9TRYP</name>
<dbReference type="GO" id="GO:0012505">
    <property type="term" value="C:endomembrane system"/>
    <property type="evidence" value="ECO:0007669"/>
    <property type="project" value="TreeGrafter"/>
</dbReference>
<gene>
    <name evidence="3" type="ORF">LSCM4_01854</name>
</gene>
<feature type="compositionally biased region" description="Low complexity" evidence="1">
    <location>
        <begin position="452"/>
        <end position="468"/>
    </location>
</feature>
<dbReference type="AlphaFoldDB" id="A0A836GC56"/>
<feature type="region of interest" description="Disordered" evidence="1">
    <location>
        <begin position="178"/>
        <end position="212"/>
    </location>
</feature>
<accession>A0A836GC56</accession>
<organism evidence="3 4">
    <name type="scientific">Leishmania orientalis</name>
    <dbReference type="NCBI Taxonomy" id="2249476"/>
    <lineage>
        <taxon>Eukaryota</taxon>
        <taxon>Discoba</taxon>
        <taxon>Euglenozoa</taxon>
        <taxon>Kinetoplastea</taxon>
        <taxon>Metakinetoplastina</taxon>
        <taxon>Trypanosomatida</taxon>
        <taxon>Trypanosomatidae</taxon>
        <taxon>Leishmaniinae</taxon>
        <taxon>Leishmania</taxon>
    </lineage>
</organism>
<keyword evidence="4" id="KW-1185">Reference proteome</keyword>